<feature type="transmembrane region" description="Helical" evidence="1">
    <location>
        <begin position="191"/>
        <end position="212"/>
    </location>
</feature>
<dbReference type="Pfam" id="PF13194">
    <property type="entry name" value="DUF4010"/>
    <property type="match status" value="1"/>
</dbReference>
<dbReference type="PANTHER" id="PTHR39084">
    <property type="entry name" value="MEMBRANE PROTEIN-RELATED"/>
    <property type="match status" value="1"/>
</dbReference>
<protein>
    <submittedName>
        <fullName evidence="3">DUF4010 domain-containing protein</fullName>
    </submittedName>
</protein>
<dbReference type="PANTHER" id="PTHR39084:SF1">
    <property type="entry name" value="DUF4010 DOMAIN-CONTAINING PROTEIN"/>
    <property type="match status" value="1"/>
</dbReference>
<evidence type="ECO:0000313" key="3">
    <source>
        <dbReference type="EMBL" id="RSR40970.1"/>
    </source>
</evidence>
<feature type="transmembrane region" description="Helical" evidence="1">
    <location>
        <begin position="165"/>
        <end position="185"/>
    </location>
</feature>
<dbReference type="InterPro" id="IPR025105">
    <property type="entry name" value="DUF4010"/>
</dbReference>
<sequence length="217" mass="22743">ALLLSSLASGFVSSTATIASLGLEVRSGRANAKTNAGAALMSCVSTLVQTLIIVVGISLAWFKLIIFPTLIALAFLAVWAFILLRKAEPSTTSSELDTRMFSLKEAIIIAGTLTLIQAGVYGLSLYLGNAGLIAGTLLASLFEIHAAIAAVIVQGEPNNSQASLLIAFMGGFAVHAIAKSINSAISGGLHYALAFIPAQILHMTIFIGLLWMNIHWF</sequence>
<reference evidence="3 4" key="1">
    <citation type="submission" date="2018-10" db="EMBL/GenBank/DDBJ databases">
        <title>GWAS and RNA-Seq identify cryptic mechanisms of antimicrobial resistance in Acinetobacter baumannii.</title>
        <authorList>
            <person name="Sahl J.W."/>
        </authorList>
    </citation>
    <scope>NUCLEOTIDE SEQUENCE [LARGE SCALE GENOMIC DNA]</scope>
    <source>
        <strain evidence="3 4">TG28175</strain>
    </source>
</reference>
<name>A0A429MJV6_ACIBA</name>
<dbReference type="Proteomes" id="UP000280073">
    <property type="component" value="Unassembled WGS sequence"/>
</dbReference>
<evidence type="ECO:0000256" key="1">
    <source>
        <dbReference type="SAM" id="Phobius"/>
    </source>
</evidence>
<proteinExistence type="predicted"/>
<evidence type="ECO:0000313" key="4">
    <source>
        <dbReference type="Proteomes" id="UP000280073"/>
    </source>
</evidence>
<keyword evidence="1" id="KW-1133">Transmembrane helix</keyword>
<comment type="caution">
    <text evidence="3">The sequence shown here is derived from an EMBL/GenBank/DDBJ whole genome shotgun (WGS) entry which is preliminary data.</text>
</comment>
<feature type="transmembrane region" description="Helical" evidence="1">
    <location>
        <begin position="105"/>
        <end position="126"/>
    </location>
</feature>
<dbReference type="EMBL" id="RFDI01001524">
    <property type="protein sequence ID" value="RSR40970.1"/>
    <property type="molecule type" value="Genomic_DNA"/>
</dbReference>
<evidence type="ECO:0000259" key="2">
    <source>
        <dbReference type="Pfam" id="PF13194"/>
    </source>
</evidence>
<feature type="domain" description="DUF4010" evidence="2">
    <location>
        <begin position="2"/>
        <end position="180"/>
    </location>
</feature>
<accession>A0A429MJV6</accession>
<organism evidence="3 4">
    <name type="scientific">Acinetobacter baumannii</name>
    <dbReference type="NCBI Taxonomy" id="470"/>
    <lineage>
        <taxon>Bacteria</taxon>
        <taxon>Pseudomonadati</taxon>
        <taxon>Pseudomonadota</taxon>
        <taxon>Gammaproteobacteria</taxon>
        <taxon>Moraxellales</taxon>
        <taxon>Moraxellaceae</taxon>
        <taxon>Acinetobacter</taxon>
        <taxon>Acinetobacter calcoaceticus/baumannii complex</taxon>
    </lineage>
</organism>
<gene>
    <name evidence="3" type="ORF">EA686_21760</name>
</gene>
<keyword evidence="1" id="KW-0812">Transmembrane</keyword>
<feature type="transmembrane region" description="Helical" evidence="1">
    <location>
        <begin position="6"/>
        <end position="25"/>
    </location>
</feature>
<feature type="non-terminal residue" evidence="3">
    <location>
        <position position="1"/>
    </location>
</feature>
<keyword evidence="1" id="KW-0472">Membrane</keyword>
<dbReference type="AlphaFoldDB" id="A0A429MJV6"/>
<feature type="transmembrane region" description="Helical" evidence="1">
    <location>
        <begin position="37"/>
        <end position="59"/>
    </location>
</feature>
<feature type="transmembrane region" description="Helical" evidence="1">
    <location>
        <begin position="132"/>
        <end position="153"/>
    </location>
</feature>
<feature type="transmembrane region" description="Helical" evidence="1">
    <location>
        <begin position="65"/>
        <end position="84"/>
    </location>
</feature>